<feature type="repeat" description="ANK" evidence="3">
    <location>
        <begin position="1500"/>
        <end position="1532"/>
    </location>
</feature>
<evidence type="ECO:0000256" key="3">
    <source>
        <dbReference type="PROSITE-ProRule" id="PRU00023"/>
    </source>
</evidence>
<evidence type="ECO:0000313" key="5">
    <source>
        <dbReference type="EMBL" id="KAH0814726.1"/>
    </source>
</evidence>
<feature type="region of interest" description="Disordered" evidence="4">
    <location>
        <begin position="52"/>
        <end position="81"/>
    </location>
</feature>
<feature type="repeat" description="ANK" evidence="3">
    <location>
        <begin position="1756"/>
        <end position="1788"/>
    </location>
</feature>
<feature type="region of interest" description="Disordered" evidence="4">
    <location>
        <begin position="1"/>
        <end position="35"/>
    </location>
</feature>
<protein>
    <submittedName>
        <fullName evidence="5">Uncharacterized protein</fullName>
    </submittedName>
</protein>
<feature type="repeat" description="ANK" evidence="3">
    <location>
        <begin position="1724"/>
        <end position="1756"/>
    </location>
</feature>
<dbReference type="PROSITE" id="PS50297">
    <property type="entry name" value="ANK_REP_REGION"/>
    <property type="match status" value="9"/>
</dbReference>
<dbReference type="PROSITE" id="PS50088">
    <property type="entry name" value="ANK_REPEAT"/>
    <property type="match status" value="12"/>
</dbReference>
<feature type="repeat" description="ANK" evidence="3">
    <location>
        <begin position="1630"/>
        <end position="1657"/>
    </location>
</feature>
<name>A0A8J6HH93_TENMO</name>
<accession>A0A8J6HH93</accession>
<keyword evidence="2 3" id="KW-0040">ANK repeat</keyword>
<dbReference type="PANTHER" id="PTHR24198:SF165">
    <property type="entry name" value="ANKYRIN REPEAT-CONTAINING PROTEIN-RELATED"/>
    <property type="match status" value="1"/>
</dbReference>
<sequence>MSFSESHTAELVPPSPTKRLPTNSRGPYNCDGSFTSASQSRIQQNLFHLRYTNPSRRKRTRTSAEKCAQRGGEGYKSGEPETKREIHGCSECWLTRRRSEVPGGRWRGFVQVPPSQILKRIKDFTTEGLRTERFADQDLVRSCQSRTGTINYGTSYEFLMAAYYGLHLSLNENVTDFKLSTNNHDMGIFDDIVLEITYSDGEEFLYALQLKHCASKDEKNISLLSFDGDKGKFGLTKYCNSFKCTEKVCSDNPSYTLPFNKFYFILYTNQVLPKFTKNERGKKIEIDELPLTKKSDITIYRYDKSVARNMLSLSKFNSHLIYKFKTDKQKNATNIKYLINSFIRSIFSNYDGNVVTNYLNFFKTWWRGDFGNYKLTKRDIMLKLAEYVLIQHIPEVNFKKLPHCGKKSQLLDDCFKNFDLTVVETVENDEMVDSIWGMVLKRYFTNIEVSWLWSQPLPKIKTKFLPEDKEVPISAQGENFIDQSLKKIYTILWHMDILPLVIQVSERHKKGIYAAIKLCEDFEQKKKFIVIDRQFAENQFNEDLKIFRKLSDINEFEKFDEIKKKFMVSLQGRHRVNLEHLIQTDSRFLEIISTKEFLQMLGDNFFIGDDCKKSLPKHYVTRQTPKILLKTDAIDQIQTDLFVVSCQESQKPNLKSTTFDINKYLLMKGGNKQFPDKFVVLVNGRCSEDKFKEISLLNNNRNCHHVRTVNTGTIEWVESQGSISQLRAYMIDLLNFQNDHFVKDLEVLDYFNNRINVINAGPGMGKSIMMKFLKYKCPPNHWVIMINLNDHVKFFKEEHTVNEAVEYLLTTESKNLFVKQVVKIFSSRMRILFLWDGFDELPDVCVNPVVSLMKKLSVEGYWQWIAARNNSRQFLEDTFNLLSLTMTQFSEQDEQVYIHNHIKERYDDEEKVKRMVVQLNENMSSSLSCGYFDYTGVPLQINMVMEIFLKNPQKYLEEIKIVTLTDIYQEFTDGKFTDLFERASAKSKNYLMQKIQMKFKGAQLPQYEIAALQASFDDEIFNSLNLDCDKFLQEIVQNRDSVCLIFGLNDENKPVFTHKTYEEFLKASWLAKNYEDHPDLVQIIFKEEHNNIRLMFDMILAKDSPVHISILYRNMNILETYGNDVSKYKDKGGRNPLQIACAWGSKHPLGTTFQSNTGETVISINENISEPQLNVEVVNFLLSHGCNPFDKDVLIGWDAVEYADKTLSLSLLEAILAFKHEIDFAKLSNFNDVNTLLYYSVKYNYQNLFFRLADYPYLELSLEGEDMRTLLQFAVQMDRLDFVKLLLNLPHYQNAINKPYKDLGNPLFSAGSNGNIEMFKFLQTKGAQIDRNQSSPLLVAVALGHKAFCRLLLEEKMDVNETFMDGNSVLQIAALMDHLDVLELLLDYGASVNYVSCLDLTALDYCIDNGCLRGAEILVVKGTNVNRQGRTLYGYSPLHNACELGHAEMVKFLLRSGADPTIKSNQLYTPLHVALINKQEEIAKILIEADCSVINEYSEEKSTPLMLAALENFHSTVEMLSQLGADMDSRESKDSPLRISTLKQFDKCISILLTFGATVNRADIHGNSPFFYAIQNEAIMNLFLDNAATDVNFKGKGFMTPLHFAAENGKIRAVEQLIAHRADVDAVDVNHRTPLHYAARQKHDVIVKCLLKHNASVGDGISLLYLACITDSPDCLLTLLNHGIDVNMSDQEGISALHFAAMKSFFCVKVLLKKGAVVNVTGKNGLTPLSFAVFLGKIDIVKELVENGADLQLGFDRSTALHVSARLGDIATLILLINLGSDVNAQDEDGRTALHCISEQSDDPLLFKILKTVKSCKIGFQLERSFEDCANELIERGTLVTKASKSGWTPIVAAAFHNNLDMVKFFQKKLQSRRDLDDEWQKSFLAAALKNHEAVLQFLHESGLAKVNGAGGTGRMTALHCACSEVSFQCALYLIKNGANVDATNADGCTPLYFCARRGHLDLVRLLLENKAEVNVPNGHGNTSVFAAAAQGLLEVVTLLHENGADINVIDDDGDTPLHDAAAGGHLQVVQFLLSKGADVGLRNKNGKVPADLAIDNERDDVAHFFQSNT</sequence>
<feature type="repeat" description="ANK" evidence="3">
    <location>
        <begin position="1980"/>
        <end position="2012"/>
    </location>
</feature>
<feature type="compositionally biased region" description="Polar residues" evidence="4">
    <location>
        <begin position="20"/>
        <end position="35"/>
    </location>
</feature>
<keyword evidence="6" id="KW-1185">Reference proteome</keyword>
<dbReference type="InterPro" id="IPR002110">
    <property type="entry name" value="Ankyrin_rpt"/>
</dbReference>
<proteinExistence type="predicted"/>
<evidence type="ECO:0000313" key="6">
    <source>
        <dbReference type="Proteomes" id="UP000719412"/>
    </source>
</evidence>
<feature type="repeat" description="ANK" evidence="3">
    <location>
        <begin position="1433"/>
        <end position="1465"/>
    </location>
</feature>
<dbReference type="PRINTS" id="PR01415">
    <property type="entry name" value="ANKYRIN"/>
</dbReference>
<organism evidence="5 6">
    <name type="scientific">Tenebrio molitor</name>
    <name type="common">Yellow mealworm beetle</name>
    <dbReference type="NCBI Taxonomy" id="7067"/>
    <lineage>
        <taxon>Eukaryota</taxon>
        <taxon>Metazoa</taxon>
        <taxon>Ecdysozoa</taxon>
        <taxon>Arthropoda</taxon>
        <taxon>Hexapoda</taxon>
        <taxon>Insecta</taxon>
        <taxon>Pterygota</taxon>
        <taxon>Neoptera</taxon>
        <taxon>Endopterygota</taxon>
        <taxon>Coleoptera</taxon>
        <taxon>Polyphaga</taxon>
        <taxon>Cucujiformia</taxon>
        <taxon>Tenebrionidae</taxon>
        <taxon>Tenebrio</taxon>
    </lineage>
</organism>
<feature type="repeat" description="ANK" evidence="3">
    <location>
        <begin position="1914"/>
        <end position="1946"/>
    </location>
</feature>
<evidence type="ECO:0000256" key="2">
    <source>
        <dbReference type="ARBA" id="ARBA00023043"/>
    </source>
</evidence>
<evidence type="ECO:0000256" key="4">
    <source>
        <dbReference type="SAM" id="MobiDB-lite"/>
    </source>
</evidence>
<dbReference type="Gene3D" id="3.40.50.300">
    <property type="entry name" value="P-loop containing nucleotide triphosphate hydrolases"/>
    <property type="match status" value="1"/>
</dbReference>
<feature type="repeat" description="ANK" evidence="3">
    <location>
        <begin position="1659"/>
        <end position="1691"/>
    </location>
</feature>
<comment type="caution">
    <text evidence="5">The sequence shown here is derived from an EMBL/GenBank/DDBJ whole genome shotgun (WGS) entry which is preliminary data.</text>
</comment>
<dbReference type="EMBL" id="JABDTM020023992">
    <property type="protein sequence ID" value="KAH0814726.1"/>
    <property type="molecule type" value="Genomic_DNA"/>
</dbReference>
<feature type="repeat" description="ANK" evidence="3">
    <location>
        <begin position="1365"/>
        <end position="1397"/>
    </location>
</feature>
<feature type="repeat" description="ANK" evidence="3">
    <location>
        <begin position="2013"/>
        <end position="2045"/>
    </location>
</feature>
<dbReference type="InterPro" id="IPR027417">
    <property type="entry name" value="P-loop_NTPase"/>
</dbReference>
<reference evidence="5" key="1">
    <citation type="journal article" date="2020" name="J Insects Food Feed">
        <title>The yellow mealworm (Tenebrio molitor) genome: a resource for the emerging insects as food and feed industry.</title>
        <authorList>
            <person name="Eriksson T."/>
            <person name="Andere A."/>
            <person name="Kelstrup H."/>
            <person name="Emery V."/>
            <person name="Picard C."/>
        </authorList>
    </citation>
    <scope>NUCLEOTIDE SEQUENCE</scope>
    <source>
        <strain evidence="5">Stoneville</strain>
        <tissue evidence="5">Whole head</tissue>
    </source>
</reference>
<dbReference type="PANTHER" id="PTHR24198">
    <property type="entry name" value="ANKYRIN REPEAT AND PROTEIN KINASE DOMAIN-CONTAINING PROTEIN"/>
    <property type="match status" value="1"/>
</dbReference>
<feature type="repeat" description="ANK" evidence="3">
    <location>
        <begin position="1597"/>
        <end position="1629"/>
    </location>
</feature>
<dbReference type="InterPro" id="IPR036770">
    <property type="entry name" value="Ankyrin_rpt-contain_sf"/>
</dbReference>
<dbReference type="Proteomes" id="UP000719412">
    <property type="component" value="Unassembled WGS sequence"/>
</dbReference>
<dbReference type="SMART" id="SM00248">
    <property type="entry name" value="ANK"/>
    <property type="match status" value="24"/>
</dbReference>
<dbReference type="Pfam" id="PF12796">
    <property type="entry name" value="Ank_2"/>
    <property type="match status" value="6"/>
</dbReference>
<evidence type="ECO:0000256" key="1">
    <source>
        <dbReference type="ARBA" id="ARBA00022737"/>
    </source>
</evidence>
<keyword evidence="1" id="KW-0677">Repeat</keyword>
<gene>
    <name evidence="5" type="ORF">GEV33_008065</name>
</gene>
<feature type="repeat" description="ANK" evidence="3">
    <location>
        <begin position="1947"/>
        <end position="1979"/>
    </location>
</feature>
<reference evidence="5" key="2">
    <citation type="submission" date="2021-08" db="EMBL/GenBank/DDBJ databases">
        <authorList>
            <person name="Eriksson T."/>
        </authorList>
    </citation>
    <scope>NUCLEOTIDE SEQUENCE</scope>
    <source>
        <strain evidence="5">Stoneville</strain>
        <tissue evidence="5">Whole head</tissue>
    </source>
</reference>
<dbReference type="SUPFAM" id="SSF48403">
    <property type="entry name" value="Ankyrin repeat"/>
    <property type="match status" value="4"/>
</dbReference>
<dbReference type="Pfam" id="PF00023">
    <property type="entry name" value="Ank"/>
    <property type="match status" value="1"/>
</dbReference>
<dbReference type="Gene3D" id="1.25.40.20">
    <property type="entry name" value="Ankyrin repeat-containing domain"/>
    <property type="match status" value="4"/>
</dbReference>